<dbReference type="GO" id="GO:0003712">
    <property type="term" value="F:transcription coregulator activity"/>
    <property type="evidence" value="ECO:0007669"/>
    <property type="project" value="UniProtKB-UniRule"/>
</dbReference>
<name>A0ABD3BLH5_9LAMI</name>
<keyword evidence="5 7" id="KW-0804">Transcription</keyword>
<evidence type="ECO:0000259" key="8">
    <source>
        <dbReference type="Pfam" id="PF08638"/>
    </source>
</evidence>
<keyword evidence="11" id="KW-1185">Reference proteome</keyword>
<evidence type="ECO:0000256" key="4">
    <source>
        <dbReference type="ARBA" id="ARBA00023159"/>
    </source>
</evidence>
<organism evidence="9 11">
    <name type="scientific">Castilleja foliolosa</name>
    <dbReference type="NCBI Taxonomy" id="1961234"/>
    <lineage>
        <taxon>Eukaryota</taxon>
        <taxon>Viridiplantae</taxon>
        <taxon>Streptophyta</taxon>
        <taxon>Embryophyta</taxon>
        <taxon>Tracheophyta</taxon>
        <taxon>Spermatophyta</taxon>
        <taxon>Magnoliopsida</taxon>
        <taxon>eudicotyledons</taxon>
        <taxon>Gunneridae</taxon>
        <taxon>Pentapetalae</taxon>
        <taxon>asterids</taxon>
        <taxon>lamiids</taxon>
        <taxon>Lamiales</taxon>
        <taxon>Orobanchaceae</taxon>
        <taxon>Pedicularideae</taxon>
        <taxon>Castillejinae</taxon>
        <taxon>Castilleja</taxon>
    </lineage>
</organism>
<reference evidence="9" key="2">
    <citation type="submission" date="2024-11" db="EMBL/GenBank/DDBJ databases">
        <authorList>
            <person name="Burger M."/>
            <person name="Chory J."/>
        </authorList>
    </citation>
    <scope>NUCLEOTIDE SEQUENCE</scope>
    <source>
        <strain evidence="9">Tecolote</strain>
        <tissue evidence="9">Flower</tissue>
    </source>
</reference>
<evidence type="ECO:0000256" key="7">
    <source>
        <dbReference type="RuleBase" id="RU365082"/>
    </source>
</evidence>
<evidence type="ECO:0000313" key="9">
    <source>
        <dbReference type="EMBL" id="KAL3618306.1"/>
    </source>
</evidence>
<keyword evidence="6 7" id="KW-0539">Nucleus</keyword>
<comment type="similarity">
    <text evidence="2 7">Belongs to the Mediator complex subunit 14 family.</text>
</comment>
<dbReference type="PANTHER" id="PTHR12809">
    <property type="entry name" value="MEDIATOR COMPLEX SUBUNIT"/>
    <property type="match status" value="1"/>
</dbReference>
<dbReference type="GO" id="GO:0016592">
    <property type="term" value="C:mediator complex"/>
    <property type="evidence" value="ECO:0007669"/>
    <property type="project" value="UniProtKB-UniRule"/>
</dbReference>
<dbReference type="InterPro" id="IPR055122">
    <property type="entry name" value="Med14_N"/>
</dbReference>
<accession>A0ABD3BLH5</accession>
<reference evidence="11" key="1">
    <citation type="journal article" date="2024" name="IScience">
        <title>Strigolactones Initiate the Formation of Haustorium-like Structures in Castilleja.</title>
        <authorList>
            <person name="Buerger M."/>
            <person name="Peterson D."/>
            <person name="Chory J."/>
        </authorList>
    </citation>
    <scope>NUCLEOTIDE SEQUENCE [LARGE SCALE GENOMIC DNA]</scope>
</reference>
<dbReference type="EMBL" id="JAVIJP010000081">
    <property type="protein sequence ID" value="KAL3618313.1"/>
    <property type="molecule type" value="Genomic_DNA"/>
</dbReference>
<evidence type="ECO:0000256" key="2">
    <source>
        <dbReference type="ARBA" id="ARBA00007813"/>
    </source>
</evidence>
<dbReference type="PANTHER" id="PTHR12809:SF2">
    <property type="entry name" value="MEDIATOR OF RNA POLYMERASE II TRANSCRIPTION SUBUNIT 14"/>
    <property type="match status" value="1"/>
</dbReference>
<dbReference type="AlphaFoldDB" id="A0ABD3BLH5"/>
<evidence type="ECO:0000256" key="5">
    <source>
        <dbReference type="ARBA" id="ARBA00023163"/>
    </source>
</evidence>
<dbReference type="InterPro" id="IPR013947">
    <property type="entry name" value="Mediator_Med14"/>
</dbReference>
<comment type="subcellular location">
    <subcellularLocation>
        <location evidence="1 7">Nucleus</location>
    </subcellularLocation>
</comment>
<evidence type="ECO:0000256" key="6">
    <source>
        <dbReference type="ARBA" id="ARBA00023242"/>
    </source>
</evidence>
<dbReference type="EMBL" id="JAVIJP010000081">
    <property type="protein sequence ID" value="KAL3618306.1"/>
    <property type="molecule type" value="Genomic_DNA"/>
</dbReference>
<feature type="domain" description="Mediator complex subunit MED14 N-terminal" evidence="8">
    <location>
        <begin position="4"/>
        <end position="67"/>
    </location>
</feature>
<evidence type="ECO:0000313" key="11">
    <source>
        <dbReference type="Proteomes" id="UP001632038"/>
    </source>
</evidence>
<evidence type="ECO:0000313" key="10">
    <source>
        <dbReference type="EMBL" id="KAL3618313.1"/>
    </source>
</evidence>
<protein>
    <recommendedName>
        <fullName evidence="7">Mediator of RNA polymerase II transcription subunit 14</fullName>
    </recommendedName>
    <alternativeName>
        <fullName evidence="7">Mediator complex subunit 14</fullName>
    </alternativeName>
</protein>
<evidence type="ECO:0000256" key="3">
    <source>
        <dbReference type="ARBA" id="ARBA00023015"/>
    </source>
</evidence>
<sequence length="70" mass="7630">MVTLIQYCQQCASTLSIHETCFTQTADTISFMHEGLQQVHAPIYDVPSAIGILLGGAYQRLPKCIEDAGT</sequence>
<dbReference type="Proteomes" id="UP001632038">
    <property type="component" value="Unassembled WGS sequence"/>
</dbReference>
<keyword evidence="3 7" id="KW-0805">Transcription regulation</keyword>
<gene>
    <name evidence="9" type="primary">MED14_4</name>
    <name evidence="10" type="synonym">MED14_3</name>
    <name evidence="9" type="ORF">CASFOL_038627</name>
    <name evidence="10" type="ORF">CASFOL_038634</name>
</gene>
<comment type="function">
    <text evidence="7">Component of the Mediator complex, a coactivator involved in the regulated transcription of nearly all RNA polymerase II-dependent genes. Mediator functions as a bridge to convey information from gene-specific regulatory proteins to the basal RNA polymerase II transcription machinery. Mediator is recruited to promoters by direct interactions with regulatory proteins and serves as a scaffold for the assembly of a functional preinitiation complex with RNA polymerase II and the general transcription factors.</text>
</comment>
<dbReference type="Pfam" id="PF08638">
    <property type="entry name" value="Med14"/>
    <property type="match status" value="1"/>
</dbReference>
<comment type="caution">
    <text evidence="9">The sequence shown here is derived from an EMBL/GenBank/DDBJ whole genome shotgun (WGS) entry which is preliminary data.</text>
</comment>
<comment type="subunit">
    <text evidence="7">Component of the Mediator complex.</text>
</comment>
<proteinExistence type="inferred from homology"/>
<evidence type="ECO:0000256" key="1">
    <source>
        <dbReference type="ARBA" id="ARBA00004123"/>
    </source>
</evidence>
<keyword evidence="4 7" id="KW-0010">Activator</keyword>